<dbReference type="PIRSF" id="PIRSF006078">
    <property type="entry name" value="GlxK"/>
    <property type="match status" value="1"/>
</dbReference>
<dbReference type="Gene3D" id="3.40.50.10350">
    <property type="entry name" value="Glycerate kinase, domain 1"/>
    <property type="match status" value="1"/>
</dbReference>
<proteinExistence type="inferred from homology"/>
<keyword evidence="6" id="KW-1185">Reference proteome</keyword>
<dbReference type="Proteomes" id="UP000238375">
    <property type="component" value="Unassembled WGS sequence"/>
</dbReference>
<keyword evidence="2 4" id="KW-0808">Transferase</keyword>
<protein>
    <submittedName>
        <fullName evidence="5">Glycerate kinase</fullName>
    </submittedName>
</protein>
<dbReference type="InterPro" id="IPR004381">
    <property type="entry name" value="Glycerate_kinase"/>
</dbReference>
<dbReference type="AlphaFoldDB" id="A0A2T0TBC6"/>
<dbReference type="GO" id="GO:0008887">
    <property type="term" value="F:glycerate kinase activity"/>
    <property type="evidence" value="ECO:0007669"/>
    <property type="project" value="UniProtKB-UniRule"/>
</dbReference>
<dbReference type="InterPro" id="IPR036129">
    <property type="entry name" value="Glycerate_kinase_sf"/>
</dbReference>
<comment type="similarity">
    <text evidence="1 4">Belongs to the glycerate kinase type-1 family.</text>
</comment>
<evidence type="ECO:0000256" key="3">
    <source>
        <dbReference type="ARBA" id="ARBA00022777"/>
    </source>
</evidence>
<accession>A0A2T0TBC6</accession>
<organism evidence="5 6">
    <name type="scientific">Spirosoma oryzae</name>
    <dbReference type="NCBI Taxonomy" id="1469603"/>
    <lineage>
        <taxon>Bacteria</taxon>
        <taxon>Pseudomonadati</taxon>
        <taxon>Bacteroidota</taxon>
        <taxon>Cytophagia</taxon>
        <taxon>Cytophagales</taxon>
        <taxon>Cytophagaceae</taxon>
        <taxon>Spirosoma</taxon>
    </lineage>
</organism>
<dbReference type="Gene3D" id="3.90.1510.10">
    <property type="entry name" value="Glycerate kinase, domain 2"/>
    <property type="match status" value="1"/>
</dbReference>
<dbReference type="PANTHER" id="PTHR21599">
    <property type="entry name" value="GLYCERATE KINASE"/>
    <property type="match status" value="1"/>
</dbReference>
<comment type="caution">
    <text evidence="5">The sequence shown here is derived from an EMBL/GenBank/DDBJ whole genome shotgun (WGS) entry which is preliminary data.</text>
</comment>
<reference evidence="5 6" key="1">
    <citation type="submission" date="2018-03" db="EMBL/GenBank/DDBJ databases">
        <title>Genomic Encyclopedia of Archaeal and Bacterial Type Strains, Phase II (KMG-II): from individual species to whole genera.</title>
        <authorList>
            <person name="Goeker M."/>
        </authorList>
    </citation>
    <scope>NUCLEOTIDE SEQUENCE [LARGE SCALE GENOMIC DNA]</scope>
    <source>
        <strain evidence="5 6">DSM 28354</strain>
    </source>
</reference>
<dbReference type="PANTHER" id="PTHR21599:SF0">
    <property type="entry name" value="GLYCERATE KINASE"/>
    <property type="match status" value="1"/>
</dbReference>
<gene>
    <name evidence="5" type="ORF">CLV58_10474</name>
</gene>
<dbReference type="InterPro" id="IPR018197">
    <property type="entry name" value="Glycerate_kinase_RE-like"/>
</dbReference>
<dbReference type="SUPFAM" id="SSF110738">
    <property type="entry name" value="Glycerate kinase I"/>
    <property type="match status" value="1"/>
</dbReference>
<evidence type="ECO:0000256" key="2">
    <source>
        <dbReference type="ARBA" id="ARBA00022679"/>
    </source>
</evidence>
<dbReference type="GO" id="GO:0031388">
    <property type="term" value="P:organic acid phosphorylation"/>
    <property type="evidence" value="ECO:0007669"/>
    <property type="project" value="UniProtKB-UniRule"/>
</dbReference>
<dbReference type="EMBL" id="PVTE01000004">
    <property type="protein sequence ID" value="PRY42945.1"/>
    <property type="molecule type" value="Genomic_DNA"/>
</dbReference>
<sequence>MKIILAPDKFRGSLTARQAVTAMAEGVRLAHPTAELIQLPLADGGEGTACILTLASGGHWYPVTVQGPLGQPVEAGFGLTPDGKTAYIDMATASGLNLLTESERNPLKTSTYGTGQLIDRALKTGVKHVVMGIGGSATTDAGIGMAAALGWQFLDKDDQPLAPIGENLIYLRKLVPPAESSVENVWFSVACDVLNPLYGPDGAAYVYGPQKGATPEQVAQLDAGLQQFARVVRDQFGYELGDLPGAGAAGGLGAGCLFFLQAGLRPGSDLVLDAIGFDEHLSDANLVLTGEGKLDLQTAQGKLLYGLTSRAGEVPVVALCGAVTLSPEAVDAIGLRAAFSIQSRPQSVDKALESAFTDLRLATFNVCRLFS</sequence>
<name>A0A2T0TBC6_9BACT</name>
<evidence type="ECO:0000256" key="1">
    <source>
        <dbReference type="ARBA" id="ARBA00006284"/>
    </source>
</evidence>
<dbReference type="NCBIfam" id="TIGR00045">
    <property type="entry name" value="glycerate kinase"/>
    <property type="match status" value="1"/>
</dbReference>
<dbReference type="RefSeq" id="WP_106136818.1">
    <property type="nucleotide sequence ID" value="NZ_PVTE01000004.1"/>
</dbReference>
<evidence type="ECO:0000313" key="6">
    <source>
        <dbReference type="Proteomes" id="UP000238375"/>
    </source>
</evidence>
<dbReference type="InterPro" id="IPR018193">
    <property type="entry name" value="Glyc_kinase_flavodox-like_fold"/>
</dbReference>
<evidence type="ECO:0000256" key="4">
    <source>
        <dbReference type="PIRNR" id="PIRNR006078"/>
    </source>
</evidence>
<evidence type="ECO:0000313" key="5">
    <source>
        <dbReference type="EMBL" id="PRY42945.1"/>
    </source>
</evidence>
<dbReference type="OrthoDB" id="9774290at2"/>
<keyword evidence="3 4" id="KW-0418">Kinase</keyword>
<dbReference type="Pfam" id="PF02595">
    <property type="entry name" value="Gly_kinase"/>
    <property type="match status" value="1"/>
</dbReference>